<dbReference type="RefSeq" id="WP_380738017.1">
    <property type="nucleotide sequence ID" value="NZ_JBHTJP010000032.1"/>
</dbReference>
<accession>A0ABW3IFU1</accession>
<name>A0ABW3IFU1_9FLAO</name>
<dbReference type="EMBL" id="JBHTJP010000032">
    <property type="protein sequence ID" value="MFD0976573.1"/>
    <property type="molecule type" value="Genomic_DNA"/>
</dbReference>
<dbReference type="SUPFAM" id="SSF158682">
    <property type="entry name" value="TerB-like"/>
    <property type="match status" value="1"/>
</dbReference>
<proteinExistence type="predicted"/>
<reference evidence="2" key="1">
    <citation type="journal article" date="2019" name="Int. J. Syst. Evol. Microbiol.">
        <title>The Global Catalogue of Microorganisms (GCM) 10K type strain sequencing project: providing services to taxonomists for standard genome sequencing and annotation.</title>
        <authorList>
            <consortium name="The Broad Institute Genomics Platform"/>
            <consortium name="The Broad Institute Genome Sequencing Center for Infectious Disease"/>
            <person name="Wu L."/>
            <person name="Ma J."/>
        </authorList>
    </citation>
    <scope>NUCLEOTIDE SEQUENCE [LARGE SCALE GENOMIC DNA]</scope>
    <source>
        <strain evidence="2">CCUG 60898</strain>
    </source>
</reference>
<sequence length="111" mass="13282">MKNGKAHWSKNELKIYILLLCANADRVESEEEVNLIKSKVKPQDFEKIYDEFSEDNEDLALEKIRESVSKHHFSHRELTALQKEMQEIFFADEKFKPLERNLERILNNIIY</sequence>
<organism evidence="1 2">
    <name type="scientific">Salinimicrobium gaetbulicola</name>
    <dbReference type="NCBI Taxonomy" id="999702"/>
    <lineage>
        <taxon>Bacteria</taxon>
        <taxon>Pseudomonadati</taxon>
        <taxon>Bacteroidota</taxon>
        <taxon>Flavobacteriia</taxon>
        <taxon>Flavobacteriales</taxon>
        <taxon>Flavobacteriaceae</taxon>
        <taxon>Salinimicrobium</taxon>
    </lineage>
</organism>
<protein>
    <recommendedName>
        <fullName evidence="3">Tellurite resistance protein TerB</fullName>
    </recommendedName>
</protein>
<dbReference type="InterPro" id="IPR029024">
    <property type="entry name" value="TerB-like"/>
</dbReference>
<evidence type="ECO:0000313" key="2">
    <source>
        <dbReference type="Proteomes" id="UP001597100"/>
    </source>
</evidence>
<dbReference type="Proteomes" id="UP001597100">
    <property type="component" value="Unassembled WGS sequence"/>
</dbReference>
<evidence type="ECO:0000313" key="1">
    <source>
        <dbReference type="EMBL" id="MFD0976573.1"/>
    </source>
</evidence>
<comment type="caution">
    <text evidence="1">The sequence shown here is derived from an EMBL/GenBank/DDBJ whole genome shotgun (WGS) entry which is preliminary data.</text>
</comment>
<gene>
    <name evidence="1" type="ORF">ACFQ1G_07215</name>
</gene>
<evidence type="ECO:0008006" key="3">
    <source>
        <dbReference type="Google" id="ProtNLM"/>
    </source>
</evidence>
<keyword evidence="2" id="KW-1185">Reference proteome</keyword>